<dbReference type="GO" id="GO:0015074">
    <property type="term" value="P:DNA integration"/>
    <property type="evidence" value="ECO:0007669"/>
    <property type="project" value="UniProtKB-KW"/>
</dbReference>
<dbReference type="InterPro" id="IPR013762">
    <property type="entry name" value="Integrase-like_cat_sf"/>
</dbReference>
<evidence type="ECO:0000313" key="7">
    <source>
        <dbReference type="Proteomes" id="UP000295293"/>
    </source>
</evidence>
<comment type="caution">
    <text evidence="6">The sequence shown here is derived from an EMBL/GenBank/DDBJ whole genome shotgun (WGS) entry which is preliminary data.</text>
</comment>
<reference evidence="6 7" key="1">
    <citation type="submission" date="2019-03" db="EMBL/GenBank/DDBJ databases">
        <title>Genomic Encyclopedia of Type Strains, Phase IV (KMG-IV): sequencing the most valuable type-strain genomes for metagenomic binning, comparative biology and taxonomic classification.</title>
        <authorList>
            <person name="Goeker M."/>
        </authorList>
    </citation>
    <scope>NUCLEOTIDE SEQUENCE [LARGE SCALE GENOMIC DNA]</scope>
    <source>
        <strain evidence="6 7">DSM 21667</strain>
    </source>
</reference>
<keyword evidence="7" id="KW-1185">Reference proteome</keyword>
<dbReference type="AlphaFoldDB" id="A0A4R6YK83"/>
<dbReference type="OrthoDB" id="102994at2"/>
<gene>
    <name evidence="6" type="ORF">DFR29_1257</name>
</gene>
<dbReference type="InterPro" id="IPR002104">
    <property type="entry name" value="Integrase_catalytic"/>
</dbReference>
<keyword evidence="2" id="KW-0229">DNA integration</keyword>
<dbReference type="Gene3D" id="1.10.443.10">
    <property type="entry name" value="Intergrase catalytic core"/>
    <property type="match status" value="1"/>
</dbReference>
<evidence type="ECO:0000256" key="3">
    <source>
        <dbReference type="ARBA" id="ARBA00023125"/>
    </source>
</evidence>
<evidence type="ECO:0000256" key="4">
    <source>
        <dbReference type="ARBA" id="ARBA00023172"/>
    </source>
</evidence>
<dbReference type="InterPro" id="IPR050090">
    <property type="entry name" value="Tyrosine_recombinase_XerCD"/>
</dbReference>
<dbReference type="InterPro" id="IPR011010">
    <property type="entry name" value="DNA_brk_join_enz"/>
</dbReference>
<proteinExistence type="inferred from homology"/>
<dbReference type="EMBL" id="SNZH01000025">
    <property type="protein sequence ID" value="TDR37345.1"/>
    <property type="molecule type" value="Genomic_DNA"/>
</dbReference>
<evidence type="ECO:0000313" key="6">
    <source>
        <dbReference type="EMBL" id="TDR37345.1"/>
    </source>
</evidence>
<dbReference type="GO" id="GO:0003677">
    <property type="term" value="F:DNA binding"/>
    <property type="evidence" value="ECO:0007669"/>
    <property type="project" value="UniProtKB-KW"/>
</dbReference>
<keyword evidence="3" id="KW-0238">DNA-binding</keyword>
<comment type="similarity">
    <text evidence="1">Belongs to the 'phage' integrase family.</text>
</comment>
<dbReference type="PROSITE" id="PS51898">
    <property type="entry name" value="TYR_RECOMBINASE"/>
    <property type="match status" value="1"/>
</dbReference>
<accession>A0A4R6YK83</accession>
<dbReference type="GO" id="GO:0006310">
    <property type="term" value="P:DNA recombination"/>
    <property type="evidence" value="ECO:0007669"/>
    <property type="project" value="UniProtKB-KW"/>
</dbReference>
<dbReference type="Pfam" id="PF00589">
    <property type="entry name" value="Phage_integrase"/>
    <property type="match status" value="1"/>
</dbReference>
<dbReference type="PANTHER" id="PTHR30349:SF41">
    <property type="entry name" value="INTEGRASE_RECOMBINASE PROTEIN MJ0367-RELATED"/>
    <property type="match status" value="1"/>
</dbReference>
<protein>
    <submittedName>
        <fullName evidence="6">Phage integrase family protein</fullName>
    </submittedName>
</protein>
<evidence type="ECO:0000256" key="1">
    <source>
        <dbReference type="ARBA" id="ARBA00008857"/>
    </source>
</evidence>
<evidence type="ECO:0000256" key="2">
    <source>
        <dbReference type="ARBA" id="ARBA00022908"/>
    </source>
</evidence>
<feature type="domain" description="Tyr recombinase" evidence="5">
    <location>
        <begin position="203"/>
        <end position="391"/>
    </location>
</feature>
<dbReference type="PANTHER" id="PTHR30349">
    <property type="entry name" value="PHAGE INTEGRASE-RELATED"/>
    <property type="match status" value="1"/>
</dbReference>
<keyword evidence="4" id="KW-0233">DNA recombination</keyword>
<sequence length="429" mass="48842">MAFVTDKQELKPGLVIFRRSDVQHRRWYCRVKLPKEDRYKTFSLKTESEGIAREKAFDYDADVRFRLKHDVPVFNRPFSAVAKDYVAAQELKALRGEISKDRPRKVRATIDGPLQAYVGSTQVHLIGQETWDNYPGWRRQNGVGRYRDKRISDATISTEMSILAAVMNFAVKKRFVPASLSLSFAKPKLKTMRRDEFTLEEYRKLHTVGRAWVARASKSTNLWYRTVAYNFILIMCNTGMRPPEAKNLRWRDVRPAKDREGREIVVLFVQGKGKSRNLVAPKSVLDYLERVRAISKATAPDDRVFTTIKGAPAMTLYAGMVEDLLIEADLRDGANGVNRSTYCFRHTYATFRLSEGVDVYFLAEQMGTSVKMIEDHYGHVNTIKHADRVLMGMGGWEPVEPAVAAKEAGDKVVAAAGARQRIAPKKKRG</sequence>
<dbReference type="SUPFAM" id="SSF56349">
    <property type="entry name" value="DNA breaking-rejoining enzymes"/>
    <property type="match status" value="1"/>
</dbReference>
<evidence type="ECO:0000259" key="5">
    <source>
        <dbReference type="PROSITE" id="PS51898"/>
    </source>
</evidence>
<dbReference type="RefSeq" id="WP_133821726.1">
    <property type="nucleotide sequence ID" value="NZ_SNZH01000025.1"/>
</dbReference>
<dbReference type="Proteomes" id="UP000295293">
    <property type="component" value="Unassembled WGS sequence"/>
</dbReference>
<organism evidence="6 7">
    <name type="scientific">Tahibacter aquaticus</name>
    <dbReference type="NCBI Taxonomy" id="520092"/>
    <lineage>
        <taxon>Bacteria</taxon>
        <taxon>Pseudomonadati</taxon>
        <taxon>Pseudomonadota</taxon>
        <taxon>Gammaproteobacteria</taxon>
        <taxon>Lysobacterales</taxon>
        <taxon>Rhodanobacteraceae</taxon>
        <taxon>Tahibacter</taxon>
    </lineage>
</organism>
<name>A0A4R6YK83_9GAMM</name>